<feature type="compositionally biased region" description="Basic residues" evidence="1">
    <location>
        <begin position="463"/>
        <end position="473"/>
    </location>
</feature>
<dbReference type="EMBL" id="LHXV01000038">
    <property type="protein sequence ID" value="KXB00908.1"/>
    <property type="molecule type" value="Genomic_DNA"/>
</dbReference>
<name>A0A133V379_9EURY</name>
<reference evidence="2 3" key="1">
    <citation type="journal article" date="2016" name="Sci. Rep.">
        <title>Metabolic traits of an uncultured archaeal lineage -MSBL1- from brine pools of the Red Sea.</title>
        <authorList>
            <person name="Mwirichia R."/>
            <person name="Alam I."/>
            <person name="Rashid M."/>
            <person name="Vinu M."/>
            <person name="Ba-Alawi W."/>
            <person name="Anthony Kamau A."/>
            <person name="Kamanda Ngugi D."/>
            <person name="Goker M."/>
            <person name="Klenk H.P."/>
            <person name="Bajic V."/>
            <person name="Stingl U."/>
        </authorList>
    </citation>
    <scope>NUCLEOTIDE SEQUENCE [LARGE SCALE GENOMIC DNA]</scope>
    <source>
        <strain evidence="2">SCGC-AAA259O05</strain>
    </source>
</reference>
<accession>A0A133V379</accession>
<organism evidence="2 3">
    <name type="scientific">candidate division MSBL1 archaeon SCGC-AAA259O05</name>
    <dbReference type="NCBI Taxonomy" id="1698271"/>
    <lineage>
        <taxon>Archaea</taxon>
        <taxon>Methanobacteriati</taxon>
        <taxon>Methanobacteriota</taxon>
        <taxon>candidate division MSBL1</taxon>
    </lineage>
</organism>
<protein>
    <submittedName>
        <fullName evidence="2">Uncharacterized protein</fullName>
    </submittedName>
</protein>
<gene>
    <name evidence="2" type="ORF">AKJ41_03525</name>
</gene>
<evidence type="ECO:0000313" key="3">
    <source>
        <dbReference type="Proteomes" id="UP000070344"/>
    </source>
</evidence>
<feature type="region of interest" description="Disordered" evidence="1">
    <location>
        <begin position="449"/>
        <end position="473"/>
    </location>
</feature>
<proteinExistence type="predicted"/>
<dbReference type="AlphaFoldDB" id="A0A133V379"/>
<sequence>MDASARPQVSLDAEIRERMRSTAGDLLTEELVPEGLQGKVEVVVNADGTLSISRRYLEDSEFEEYLEWVRSAPEISESVRWDDTIHPGEYRLPKETLTKMVRSAEQYRKMHQLPKSKVLGHAVEIYYRMRGESHSEELCSFIGWALARTNHPDLEEICRRLEENIREAVGQALGSYPNRSDVVEITLDGTWLRVLNLIRTYGIPKVTFKGDGDKLTLEGVEESRGVLVKAELEGPGAGSFGLEKLEVSAETLAEALRAFDLPCRAEVWAEDREMRVRSLDPGRAEPDSVMEWTLPVKKTPREEPENLDMDYPVEAESMDLEFSLYAAEEIHGREGFQATISVEDGKLLLYYWTEGSPEGHKSLLGKARGDGVSFTYRPELLEPLKGEWDLKLGEGLPLRAEKTLDGGEVPWKADVAVVLPPGSEKRRNTALGVVAPLFLEVGVSLFPISPLEKESSGGDVYGKQRRKSKRVRK</sequence>
<evidence type="ECO:0000313" key="2">
    <source>
        <dbReference type="EMBL" id="KXB00908.1"/>
    </source>
</evidence>
<keyword evidence="3" id="KW-1185">Reference proteome</keyword>
<evidence type="ECO:0000256" key="1">
    <source>
        <dbReference type="SAM" id="MobiDB-lite"/>
    </source>
</evidence>
<dbReference type="Proteomes" id="UP000070344">
    <property type="component" value="Unassembled WGS sequence"/>
</dbReference>
<comment type="caution">
    <text evidence="2">The sequence shown here is derived from an EMBL/GenBank/DDBJ whole genome shotgun (WGS) entry which is preliminary data.</text>
</comment>